<dbReference type="STRING" id="1802301.A2664_02990"/>
<evidence type="ECO:0000313" key="2">
    <source>
        <dbReference type="Proteomes" id="UP000178873"/>
    </source>
</evidence>
<gene>
    <name evidence="1" type="ORF">A2664_02990</name>
</gene>
<reference evidence="1 2" key="1">
    <citation type="journal article" date="2016" name="Nat. Commun.">
        <title>Thousands of microbial genomes shed light on interconnected biogeochemical processes in an aquifer system.</title>
        <authorList>
            <person name="Anantharaman K."/>
            <person name="Brown C.T."/>
            <person name="Hug L.A."/>
            <person name="Sharon I."/>
            <person name="Castelle C.J."/>
            <person name="Probst A.J."/>
            <person name="Thomas B.C."/>
            <person name="Singh A."/>
            <person name="Wilkins M.J."/>
            <person name="Karaoz U."/>
            <person name="Brodie E.L."/>
            <person name="Williams K.H."/>
            <person name="Hubbard S.S."/>
            <person name="Banfield J.F."/>
        </authorList>
    </citation>
    <scope>NUCLEOTIDE SEQUENCE [LARGE SCALE GENOMIC DNA]</scope>
</reference>
<protein>
    <recommendedName>
        <fullName evidence="3">SIR2-like domain-containing protein</fullName>
    </recommendedName>
</protein>
<dbReference type="EMBL" id="MHRF01000004">
    <property type="protein sequence ID" value="OHA18579.1"/>
    <property type="molecule type" value="Genomic_DNA"/>
</dbReference>
<accession>A0A1G2M640</accession>
<name>A0A1G2M640_9BACT</name>
<dbReference type="AlphaFoldDB" id="A0A1G2M640"/>
<evidence type="ECO:0008006" key="3">
    <source>
        <dbReference type="Google" id="ProtNLM"/>
    </source>
</evidence>
<sequence>MAYPLIILGAGASYDYSPIAKVGPLTKDLVEDHFLLHTLLGKYPGAGDLLSDILLQVKEKKRGFEEVLTEIKERTKHSEQMRVHFVALEFYLQALFKEISNRGLSPLSEEDFQKARQVNNYKSLVNRINTHTSGKALVATFNYDSLFEQSIPHRTFKRMRDYLEGGLKIIKLHGSHDWAYIHRKSNIEYGTSPEEIDGFSWCIKNPDFLEEHRKKDVGLYHQDELKEHSERNDFIELPAIAIPLLGKDRYICHPEHIQRLLIDLPQVDRILVIGWKAGDQLLLQNLKKLLPSMGYKLLVVSSTIESAERIAKHIKDSLEMFPTRIEMRGGGFSGFIADEISDSFFSE</sequence>
<comment type="caution">
    <text evidence="1">The sequence shown here is derived from an EMBL/GenBank/DDBJ whole genome shotgun (WGS) entry which is preliminary data.</text>
</comment>
<proteinExistence type="predicted"/>
<evidence type="ECO:0000313" key="1">
    <source>
        <dbReference type="EMBL" id="OHA18579.1"/>
    </source>
</evidence>
<dbReference type="Proteomes" id="UP000178873">
    <property type="component" value="Unassembled WGS sequence"/>
</dbReference>
<organism evidence="1 2">
    <name type="scientific">Candidatus Taylorbacteria bacterium RIFCSPHIGHO2_01_FULL_46_22b</name>
    <dbReference type="NCBI Taxonomy" id="1802301"/>
    <lineage>
        <taxon>Bacteria</taxon>
        <taxon>Candidatus Tayloriibacteriota</taxon>
    </lineage>
</organism>